<keyword evidence="2" id="KW-1185">Reference proteome</keyword>
<organism evidence="1 2">
    <name type="scientific">Actinoplanes aureus</name>
    <dbReference type="NCBI Taxonomy" id="2792083"/>
    <lineage>
        <taxon>Bacteria</taxon>
        <taxon>Bacillati</taxon>
        <taxon>Actinomycetota</taxon>
        <taxon>Actinomycetes</taxon>
        <taxon>Micromonosporales</taxon>
        <taxon>Micromonosporaceae</taxon>
        <taxon>Actinoplanes</taxon>
    </lineage>
</organism>
<proteinExistence type="predicted"/>
<dbReference type="RefSeq" id="WP_196418273.1">
    <property type="nucleotide sequence ID" value="NZ_JADQTO010000021.1"/>
</dbReference>
<protein>
    <submittedName>
        <fullName evidence="1">DUF4034 domain-containing protein</fullName>
    </submittedName>
</protein>
<name>A0A931CEG5_9ACTN</name>
<gene>
    <name evidence="1" type="ORF">I4J89_34115</name>
</gene>
<dbReference type="AlphaFoldDB" id="A0A931CEG5"/>
<accession>A0A931CEG5</accession>
<dbReference type="EMBL" id="JADQTO010000021">
    <property type="protein sequence ID" value="MBG0566492.1"/>
    <property type="molecule type" value="Genomic_DNA"/>
</dbReference>
<dbReference type="Proteomes" id="UP000598146">
    <property type="component" value="Unassembled WGS sequence"/>
</dbReference>
<comment type="caution">
    <text evidence="1">The sequence shown here is derived from an EMBL/GenBank/DDBJ whole genome shotgun (WGS) entry which is preliminary data.</text>
</comment>
<evidence type="ECO:0000313" key="2">
    <source>
        <dbReference type="Proteomes" id="UP000598146"/>
    </source>
</evidence>
<evidence type="ECO:0000313" key="1">
    <source>
        <dbReference type="EMBL" id="MBG0566492.1"/>
    </source>
</evidence>
<sequence>MFGRLFRRDQPAPKPIDRDLAQDDLELRGARDRAVAGDWSAARSLLAAPTSREIQVRRVVVLGDAATDDDTWLRSWLTALPEDPAAWAIEAERLAAAAGKARGSRSADRTTEDQFQGFADYSGSAAQAARRAIELAPSAPGPWNTLLGTMLSGFRGVQGQFAAAYAEGLRRDPHSFDLHLTATTFYCAKWHGTHEQMFTVARTAAANAPAGSTAAMLPLFAHFQYLLREHIWGSESVEDFNRRFALCQQYMKTPAVLREVDDCIAKWRAGGRQALGRTMTCRHWQALAYYLSDRDRLARPVHDEIGPYLGSTPAWAHFGGEERTFQVARLCAYRAK</sequence>
<reference evidence="1" key="1">
    <citation type="submission" date="2020-11" db="EMBL/GenBank/DDBJ databases">
        <title>Isolation and identification of active actinomycetes.</title>
        <authorList>
            <person name="Sun X."/>
        </authorList>
    </citation>
    <scope>NUCLEOTIDE SEQUENCE</scope>
    <source>
        <strain evidence="1">NEAU-A11</strain>
    </source>
</reference>